<evidence type="ECO:0000313" key="11">
    <source>
        <dbReference type="EMBL" id="AIQ66809.1"/>
    </source>
</evidence>
<evidence type="ECO:0000256" key="2">
    <source>
        <dbReference type="ARBA" id="ARBA00022490"/>
    </source>
</evidence>
<dbReference type="eggNOG" id="COG2207">
    <property type="taxonomic scope" value="Bacteria"/>
</dbReference>
<keyword evidence="5" id="KW-0805">Transcription regulation</keyword>
<dbReference type="KEGG" id="pgm:PGRAT_03455"/>
<dbReference type="PRINTS" id="PR00032">
    <property type="entry name" value="HTHARAC"/>
</dbReference>
<dbReference type="InterPro" id="IPR020449">
    <property type="entry name" value="Tscrpt_reg_AraC-type_HTH"/>
</dbReference>
<dbReference type="InterPro" id="IPR018060">
    <property type="entry name" value="HTH_AraC"/>
</dbReference>
<evidence type="ECO:0000256" key="3">
    <source>
        <dbReference type="ARBA" id="ARBA00022553"/>
    </source>
</evidence>
<dbReference type="GO" id="GO:0043565">
    <property type="term" value="F:sequence-specific DNA binding"/>
    <property type="evidence" value="ECO:0007669"/>
    <property type="project" value="InterPro"/>
</dbReference>
<sequence length="506" mass="58534">MLTILIADDQREEREGIEFLINELGFVLHIETAENGRKALEYLEQNPVDILFTDVRMPLMDGLQLTTEALNLNPKLKVILFSGFAEFEYAKTAISLGVSEYLLKPINVEAFQNTMQKVIAQLTDQEQENIASQIKLEYVKKHVLFNLVNGLGIPSSMKEISFELPDHYHGMFLLEFDKNFFENAGPEFEEFILSLLKDPVDYVNLNGCQSLLLFPHLPADSPCSFRDLGTFLHDSILDNYKVHCYLAINDEFTVLDDLSAALIRLDQLMEYRFFSPDYFVFEVKKDFYFSNDMLPGLSDCDLLNHIRNNLKERDIFSLRANTDLLYQKYANQAQFSQLYVKYMFSSLYQEIMTSSAPVSEIELSYGIEKIYKSEELKEIKEIIIAGIALLDQEYGSSEFLNRDIAAVKQYIEDHYGEDLSLDLLAAKIHLSPHYLSSIFKKNTGCGLNKYIKNVRMNIAKDMLQQTHLKVSDICYTVGFQNVSYFCQNFRDFFGQTPEKFRQYNQK</sequence>
<dbReference type="eggNOG" id="COG4753">
    <property type="taxonomic scope" value="Bacteria"/>
</dbReference>
<dbReference type="GO" id="GO:0005737">
    <property type="term" value="C:cytoplasm"/>
    <property type="evidence" value="ECO:0007669"/>
    <property type="project" value="UniProtKB-SubCell"/>
</dbReference>
<accession>A0A089NCW7</accession>
<dbReference type="InterPro" id="IPR018062">
    <property type="entry name" value="HTH_AraC-typ_CS"/>
</dbReference>
<comment type="subcellular location">
    <subcellularLocation>
        <location evidence="1">Cytoplasm</location>
    </subcellularLocation>
</comment>
<proteinExistence type="predicted"/>
<dbReference type="InterPro" id="IPR051552">
    <property type="entry name" value="HptR"/>
</dbReference>
<evidence type="ECO:0000259" key="10">
    <source>
        <dbReference type="PROSITE" id="PS50110"/>
    </source>
</evidence>
<keyword evidence="6" id="KW-0238">DNA-binding</keyword>
<dbReference type="AlphaFoldDB" id="A0A089NCW7"/>
<evidence type="ECO:0008006" key="13">
    <source>
        <dbReference type="Google" id="ProtNLM"/>
    </source>
</evidence>
<keyword evidence="12" id="KW-1185">Reference proteome</keyword>
<keyword evidence="2" id="KW-0963">Cytoplasm</keyword>
<evidence type="ECO:0000256" key="7">
    <source>
        <dbReference type="ARBA" id="ARBA00023163"/>
    </source>
</evidence>
<feature type="modified residue" description="4-aspartylphosphate" evidence="8">
    <location>
        <position position="54"/>
    </location>
</feature>
<evidence type="ECO:0000256" key="8">
    <source>
        <dbReference type="PROSITE-ProRule" id="PRU00169"/>
    </source>
</evidence>
<dbReference type="Pfam" id="PF00072">
    <property type="entry name" value="Response_reg"/>
    <property type="match status" value="1"/>
</dbReference>
<dbReference type="HOGENOM" id="CLU_000445_5_0_9"/>
<protein>
    <recommendedName>
        <fullName evidence="13">AraC family transcriptional regulator</fullName>
    </recommendedName>
</protein>
<dbReference type="GO" id="GO:0003700">
    <property type="term" value="F:DNA-binding transcription factor activity"/>
    <property type="evidence" value="ECO:0007669"/>
    <property type="project" value="InterPro"/>
</dbReference>
<evidence type="ECO:0000259" key="9">
    <source>
        <dbReference type="PROSITE" id="PS01124"/>
    </source>
</evidence>
<dbReference type="SUPFAM" id="SSF46689">
    <property type="entry name" value="Homeodomain-like"/>
    <property type="match status" value="2"/>
</dbReference>
<keyword evidence="3 8" id="KW-0597">Phosphoprotein</keyword>
<evidence type="ECO:0000313" key="12">
    <source>
        <dbReference type="Proteomes" id="UP000029500"/>
    </source>
</evidence>
<dbReference type="PROSITE" id="PS01124">
    <property type="entry name" value="HTH_ARAC_FAMILY_2"/>
    <property type="match status" value="1"/>
</dbReference>
<dbReference type="PROSITE" id="PS00041">
    <property type="entry name" value="HTH_ARAC_FAMILY_1"/>
    <property type="match status" value="1"/>
</dbReference>
<name>A0A089NCW7_9BACL</name>
<dbReference type="Gene3D" id="1.10.10.60">
    <property type="entry name" value="Homeodomain-like"/>
    <property type="match status" value="2"/>
</dbReference>
<dbReference type="Pfam" id="PF12833">
    <property type="entry name" value="HTH_18"/>
    <property type="match status" value="1"/>
</dbReference>
<dbReference type="Gene3D" id="3.40.50.2300">
    <property type="match status" value="1"/>
</dbReference>
<dbReference type="InterPro" id="IPR009057">
    <property type="entry name" value="Homeodomain-like_sf"/>
</dbReference>
<gene>
    <name evidence="11" type="ORF">PGRAT_03455</name>
</gene>
<evidence type="ECO:0000256" key="4">
    <source>
        <dbReference type="ARBA" id="ARBA00023012"/>
    </source>
</evidence>
<evidence type="ECO:0000256" key="5">
    <source>
        <dbReference type="ARBA" id="ARBA00023015"/>
    </source>
</evidence>
<dbReference type="RefSeq" id="WP_025703976.1">
    <property type="nucleotide sequence ID" value="NZ_CP009287.1"/>
</dbReference>
<organism evidence="11 12">
    <name type="scientific">Paenibacillus graminis</name>
    <dbReference type="NCBI Taxonomy" id="189425"/>
    <lineage>
        <taxon>Bacteria</taxon>
        <taxon>Bacillati</taxon>
        <taxon>Bacillota</taxon>
        <taxon>Bacilli</taxon>
        <taxon>Bacillales</taxon>
        <taxon>Paenibacillaceae</taxon>
        <taxon>Paenibacillus</taxon>
    </lineage>
</organism>
<dbReference type="GO" id="GO:0000160">
    <property type="term" value="P:phosphorelay signal transduction system"/>
    <property type="evidence" value="ECO:0007669"/>
    <property type="project" value="UniProtKB-KW"/>
</dbReference>
<evidence type="ECO:0000256" key="1">
    <source>
        <dbReference type="ARBA" id="ARBA00004496"/>
    </source>
</evidence>
<feature type="domain" description="HTH araC/xylS-type" evidence="9">
    <location>
        <begin position="405"/>
        <end position="503"/>
    </location>
</feature>
<reference evidence="11 12" key="1">
    <citation type="submission" date="2014-08" db="EMBL/GenBank/DDBJ databases">
        <title>Comparative genomics of the Paenibacillus odorifer group.</title>
        <authorList>
            <person name="den Bakker H.C."/>
            <person name="Tsai Y.-C."/>
            <person name="Martin N."/>
            <person name="Korlach J."/>
            <person name="Wiedmann M."/>
        </authorList>
    </citation>
    <scope>NUCLEOTIDE SEQUENCE [LARGE SCALE GENOMIC DNA]</scope>
    <source>
        <strain evidence="11 12">DSM 15220</strain>
    </source>
</reference>
<dbReference type="SMART" id="SM00448">
    <property type="entry name" value="REC"/>
    <property type="match status" value="1"/>
</dbReference>
<dbReference type="PANTHER" id="PTHR42713">
    <property type="entry name" value="HISTIDINE KINASE-RELATED"/>
    <property type="match status" value="1"/>
</dbReference>
<dbReference type="InterPro" id="IPR001789">
    <property type="entry name" value="Sig_transdc_resp-reg_receiver"/>
</dbReference>
<dbReference type="SUPFAM" id="SSF52172">
    <property type="entry name" value="CheY-like"/>
    <property type="match status" value="1"/>
</dbReference>
<keyword evidence="4" id="KW-0902">Two-component regulatory system</keyword>
<dbReference type="CDD" id="cd17536">
    <property type="entry name" value="REC_YesN-like"/>
    <property type="match status" value="1"/>
</dbReference>
<dbReference type="Proteomes" id="UP000029500">
    <property type="component" value="Chromosome"/>
</dbReference>
<dbReference type="EMBL" id="CP009287">
    <property type="protein sequence ID" value="AIQ66809.1"/>
    <property type="molecule type" value="Genomic_DNA"/>
</dbReference>
<dbReference type="PANTHER" id="PTHR42713:SF3">
    <property type="entry name" value="TRANSCRIPTIONAL REGULATORY PROTEIN HPTR"/>
    <property type="match status" value="1"/>
</dbReference>
<dbReference type="SMART" id="SM00342">
    <property type="entry name" value="HTH_ARAC"/>
    <property type="match status" value="1"/>
</dbReference>
<dbReference type="InterPro" id="IPR011006">
    <property type="entry name" value="CheY-like_superfamily"/>
</dbReference>
<dbReference type="PROSITE" id="PS50110">
    <property type="entry name" value="RESPONSE_REGULATORY"/>
    <property type="match status" value="1"/>
</dbReference>
<keyword evidence="7" id="KW-0804">Transcription</keyword>
<dbReference type="STRING" id="189425.PGRAT_03455"/>
<evidence type="ECO:0000256" key="6">
    <source>
        <dbReference type="ARBA" id="ARBA00023125"/>
    </source>
</evidence>
<feature type="domain" description="Response regulatory" evidence="10">
    <location>
        <begin position="3"/>
        <end position="119"/>
    </location>
</feature>